<gene>
    <name evidence="7" type="primary">vapC</name>
    <name evidence="10" type="ORF">FPZ47_27315</name>
</gene>
<keyword evidence="5 7" id="KW-0378">Hydrolase</keyword>
<feature type="binding site" evidence="7">
    <location>
        <position position="176"/>
    </location>
    <ligand>
        <name>Mg(2+)</name>
        <dbReference type="ChEBI" id="CHEBI:18420"/>
    </ligand>
</feature>
<comment type="function">
    <text evidence="7">Toxic component of a toxin-antitoxin (TA) system. An RNase.</text>
</comment>
<keyword evidence="7" id="KW-0800">Toxin</keyword>
<dbReference type="GO" id="GO:0016787">
    <property type="term" value="F:hydrolase activity"/>
    <property type="evidence" value="ECO:0007669"/>
    <property type="project" value="UniProtKB-KW"/>
</dbReference>
<feature type="compositionally biased region" description="Basic residues" evidence="8">
    <location>
        <begin position="11"/>
        <end position="20"/>
    </location>
</feature>
<dbReference type="OrthoDB" id="4377304at2"/>
<dbReference type="GO" id="GO:0090729">
    <property type="term" value="F:toxin activity"/>
    <property type="evidence" value="ECO:0007669"/>
    <property type="project" value="UniProtKB-KW"/>
</dbReference>
<evidence type="ECO:0000259" key="9">
    <source>
        <dbReference type="Pfam" id="PF01850"/>
    </source>
</evidence>
<evidence type="ECO:0000313" key="11">
    <source>
        <dbReference type="Proteomes" id="UP000320513"/>
    </source>
</evidence>
<dbReference type="Pfam" id="PF01850">
    <property type="entry name" value="PIN"/>
    <property type="match status" value="1"/>
</dbReference>
<comment type="similarity">
    <text evidence="7">Belongs to the PINc/VapC protein family.</text>
</comment>
<dbReference type="InterPro" id="IPR029060">
    <property type="entry name" value="PIN-like_dom_sf"/>
</dbReference>
<feature type="compositionally biased region" description="Basic and acidic residues" evidence="8">
    <location>
        <begin position="1"/>
        <end position="10"/>
    </location>
</feature>
<dbReference type="InterPro" id="IPR051619">
    <property type="entry name" value="TypeII_TA_RNase_PINc/VapC"/>
</dbReference>
<feature type="binding site" evidence="7">
    <location>
        <position position="86"/>
    </location>
    <ligand>
        <name>Mg(2+)</name>
        <dbReference type="ChEBI" id="CHEBI:18420"/>
    </ligand>
</feature>
<feature type="compositionally biased region" description="Basic and acidic residues" evidence="8">
    <location>
        <begin position="37"/>
        <end position="47"/>
    </location>
</feature>
<accession>A0A557WUK2</accession>
<keyword evidence="3 7" id="KW-0540">Nuclease</keyword>
<feature type="region of interest" description="Disordered" evidence="8">
    <location>
        <begin position="1"/>
        <end position="79"/>
    </location>
</feature>
<feature type="compositionally biased region" description="Basic and acidic residues" evidence="8">
    <location>
        <begin position="56"/>
        <end position="67"/>
    </location>
</feature>
<dbReference type="InterPro" id="IPR002716">
    <property type="entry name" value="PIN_dom"/>
</dbReference>
<evidence type="ECO:0000256" key="2">
    <source>
        <dbReference type="ARBA" id="ARBA00022649"/>
    </source>
</evidence>
<name>A0A557WUK2_9MYCO</name>
<feature type="domain" description="PIN" evidence="9">
    <location>
        <begin position="83"/>
        <end position="201"/>
    </location>
</feature>
<dbReference type="InterPro" id="IPR022907">
    <property type="entry name" value="VapC_family"/>
</dbReference>
<evidence type="ECO:0000256" key="4">
    <source>
        <dbReference type="ARBA" id="ARBA00022723"/>
    </source>
</evidence>
<dbReference type="Proteomes" id="UP000320513">
    <property type="component" value="Unassembled WGS sequence"/>
</dbReference>
<dbReference type="PANTHER" id="PTHR35901">
    <property type="entry name" value="RIBONUCLEASE VAPC3"/>
    <property type="match status" value="1"/>
</dbReference>
<evidence type="ECO:0000256" key="7">
    <source>
        <dbReference type="HAMAP-Rule" id="MF_00265"/>
    </source>
</evidence>
<comment type="cofactor">
    <cofactor evidence="1 7">
        <name>Mg(2+)</name>
        <dbReference type="ChEBI" id="CHEBI:18420"/>
    </cofactor>
</comment>
<reference evidence="10 11" key="1">
    <citation type="submission" date="2019-07" db="EMBL/GenBank/DDBJ databases">
        <title>New Mycobacterium species.</title>
        <authorList>
            <person name="Tortoli E."/>
            <person name="Ghielmetti G."/>
            <person name="Friedel U."/>
            <person name="Trovato A."/>
        </authorList>
    </citation>
    <scope>NUCLEOTIDE SEQUENCE [LARGE SCALE GENOMIC DNA]</scope>
    <source>
        <strain evidence="10 11">16-83</strain>
    </source>
</reference>
<keyword evidence="11" id="KW-1185">Reference proteome</keyword>
<dbReference type="PANTHER" id="PTHR35901:SF1">
    <property type="entry name" value="EXONUCLEASE VAPC9"/>
    <property type="match status" value="1"/>
</dbReference>
<dbReference type="InterPro" id="IPR044153">
    <property type="entry name" value="PIN_Pae0151-like"/>
</dbReference>
<dbReference type="Gene3D" id="3.40.50.1010">
    <property type="entry name" value="5'-nuclease"/>
    <property type="match status" value="1"/>
</dbReference>
<dbReference type="EC" id="3.1.-.-" evidence="7"/>
<dbReference type="SUPFAM" id="SSF88723">
    <property type="entry name" value="PIN domain-like"/>
    <property type="match status" value="1"/>
</dbReference>
<evidence type="ECO:0000313" key="10">
    <source>
        <dbReference type="EMBL" id="TVS76943.1"/>
    </source>
</evidence>
<keyword evidence="4 7" id="KW-0479">Metal-binding</keyword>
<protein>
    <recommendedName>
        <fullName evidence="7">Ribonuclease VapC</fullName>
        <shortName evidence="7">RNase VapC</shortName>
        <ecNumber evidence="7">3.1.-.-</ecNumber>
    </recommendedName>
    <alternativeName>
        <fullName evidence="7">Toxin VapC</fullName>
    </alternativeName>
</protein>
<dbReference type="HAMAP" id="MF_00265">
    <property type="entry name" value="VapC_Nob1"/>
    <property type="match status" value="1"/>
</dbReference>
<dbReference type="AlphaFoldDB" id="A0A557WUK2"/>
<evidence type="ECO:0000256" key="1">
    <source>
        <dbReference type="ARBA" id="ARBA00001946"/>
    </source>
</evidence>
<evidence type="ECO:0000256" key="8">
    <source>
        <dbReference type="SAM" id="MobiDB-lite"/>
    </source>
</evidence>
<dbReference type="GO" id="GO:0000287">
    <property type="term" value="F:magnesium ion binding"/>
    <property type="evidence" value="ECO:0007669"/>
    <property type="project" value="UniProtKB-UniRule"/>
</dbReference>
<evidence type="ECO:0000256" key="6">
    <source>
        <dbReference type="ARBA" id="ARBA00022842"/>
    </source>
</evidence>
<dbReference type="CDD" id="cd09873">
    <property type="entry name" value="PIN_Pae0151-like"/>
    <property type="match status" value="1"/>
</dbReference>
<organism evidence="10 11">
    <name type="scientific">Mycobacterium helveticum</name>
    <dbReference type="NCBI Taxonomy" id="2592811"/>
    <lineage>
        <taxon>Bacteria</taxon>
        <taxon>Bacillati</taxon>
        <taxon>Actinomycetota</taxon>
        <taxon>Actinomycetes</taxon>
        <taxon>Mycobacteriales</taxon>
        <taxon>Mycobacteriaceae</taxon>
        <taxon>Mycobacterium</taxon>
    </lineage>
</organism>
<dbReference type="EMBL" id="VMQU01000263">
    <property type="protein sequence ID" value="TVS76943.1"/>
    <property type="molecule type" value="Genomic_DNA"/>
</dbReference>
<keyword evidence="2 7" id="KW-1277">Toxin-antitoxin system</keyword>
<sequence>MHGGHHDPRDPRRRPRRIGRACRPVGPVAAGIRARPARRDRGQADGTRRRRPGPRAGERDRRAPRREGHPRRQRIRSPVSERVVCDASAVVAVLLDSGSDGRWATARLTDVDLVAPAVFPFECGNVIRRAELAAAIGADQAAQAHADLLELPVDLWPYELLASRVWELRANLSCYDAAYVALAELLAAPLVTLDRRIARAPGIGCAVSVPGDA</sequence>
<dbReference type="GO" id="GO:0004540">
    <property type="term" value="F:RNA nuclease activity"/>
    <property type="evidence" value="ECO:0007669"/>
    <property type="project" value="InterPro"/>
</dbReference>
<comment type="caution">
    <text evidence="10">The sequence shown here is derived from an EMBL/GenBank/DDBJ whole genome shotgun (WGS) entry which is preliminary data.</text>
</comment>
<evidence type="ECO:0000256" key="3">
    <source>
        <dbReference type="ARBA" id="ARBA00022722"/>
    </source>
</evidence>
<proteinExistence type="inferred from homology"/>
<evidence type="ECO:0000256" key="5">
    <source>
        <dbReference type="ARBA" id="ARBA00022801"/>
    </source>
</evidence>
<keyword evidence="6 7" id="KW-0460">Magnesium</keyword>